<protein>
    <submittedName>
        <fullName evidence="6">Oxidase ustYa</fullName>
    </submittedName>
</protein>
<organism evidence="6 7">
    <name type="scientific">Pseudocercospora fuligena</name>
    <dbReference type="NCBI Taxonomy" id="685502"/>
    <lineage>
        <taxon>Eukaryota</taxon>
        <taxon>Fungi</taxon>
        <taxon>Dikarya</taxon>
        <taxon>Ascomycota</taxon>
        <taxon>Pezizomycotina</taxon>
        <taxon>Dothideomycetes</taxon>
        <taxon>Dothideomycetidae</taxon>
        <taxon>Mycosphaerellales</taxon>
        <taxon>Mycosphaerellaceae</taxon>
        <taxon>Pseudocercospora</taxon>
    </lineage>
</organism>
<dbReference type="PANTHER" id="PTHR33365:SF11">
    <property type="entry name" value="TAT PATHWAY SIGNAL SEQUENCE"/>
    <property type="match status" value="1"/>
</dbReference>
<gene>
    <name evidence="6" type="ORF">HII31_11818</name>
</gene>
<dbReference type="GO" id="GO:0043386">
    <property type="term" value="P:mycotoxin biosynthetic process"/>
    <property type="evidence" value="ECO:0007669"/>
    <property type="project" value="InterPro"/>
</dbReference>
<dbReference type="Proteomes" id="UP000660729">
    <property type="component" value="Unassembled WGS sequence"/>
</dbReference>
<dbReference type="Pfam" id="PF11807">
    <property type="entry name" value="UstYa"/>
    <property type="match status" value="1"/>
</dbReference>
<dbReference type="PANTHER" id="PTHR33365">
    <property type="entry name" value="YALI0B05434P"/>
    <property type="match status" value="1"/>
</dbReference>
<dbReference type="EMBL" id="JABCIY010000245">
    <property type="protein sequence ID" value="KAF7186858.1"/>
    <property type="molecule type" value="Genomic_DNA"/>
</dbReference>
<keyword evidence="5" id="KW-0812">Transmembrane</keyword>
<comment type="caution">
    <text evidence="6">The sequence shown here is derived from an EMBL/GenBank/DDBJ whole genome shotgun (WGS) entry which is preliminary data.</text>
</comment>
<dbReference type="AlphaFoldDB" id="A0A8H6R999"/>
<evidence type="ECO:0000256" key="2">
    <source>
        <dbReference type="ARBA" id="ARBA00023002"/>
    </source>
</evidence>
<comment type="similarity">
    <text evidence="3">Belongs to the ustYa family.</text>
</comment>
<evidence type="ECO:0000256" key="4">
    <source>
        <dbReference type="SAM" id="MobiDB-lite"/>
    </source>
</evidence>
<accession>A0A8H6R999</accession>
<evidence type="ECO:0000313" key="7">
    <source>
        <dbReference type="Proteomes" id="UP000660729"/>
    </source>
</evidence>
<proteinExistence type="inferred from homology"/>
<dbReference type="GO" id="GO:0016491">
    <property type="term" value="F:oxidoreductase activity"/>
    <property type="evidence" value="ECO:0007669"/>
    <property type="project" value="UniProtKB-KW"/>
</dbReference>
<name>A0A8H6R999_9PEZI</name>
<evidence type="ECO:0000256" key="3">
    <source>
        <dbReference type="ARBA" id="ARBA00035112"/>
    </source>
</evidence>
<comment type="pathway">
    <text evidence="1">Mycotoxin biosynthesis.</text>
</comment>
<evidence type="ECO:0000256" key="5">
    <source>
        <dbReference type="SAM" id="Phobius"/>
    </source>
</evidence>
<keyword evidence="2" id="KW-0560">Oxidoreductase</keyword>
<dbReference type="OrthoDB" id="3687641at2759"/>
<evidence type="ECO:0000313" key="6">
    <source>
        <dbReference type="EMBL" id="KAF7186858.1"/>
    </source>
</evidence>
<feature type="region of interest" description="Disordered" evidence="4">
    <location>
        <begin position="1"/>
        <end position="22"/>
    </location>
</feature>
<reference evidence="6" key="1">
    <citation type="submission" date="2020-04" db="EMBL/GenBank/DDBJ databases">
        <title>Draft genome resource of the tomato pathogen Pseudocercospora fuligena.</title>
        <authorList>
            <person name="Zaccaron A."/>
        </authorList>
    </citation>
    <scope>NUCLEOTIDE SEQUENCE</scope>
    <source>
        <strain evidence="6">PF001</strain>
    </source>
</reference>
<evidence type="ECO:0000256" key="1">
    <source>
        <dbReference type="ARBA" id="ARBA00004685"/>
    </source>
</evidence>
<feature type="compositionally biased region" description="Basic and acidic residues" evidence="4">
    <location>
        <begin position="1"/>
        <end position="13"/>
    </location>
</feature>
<sequence>MPERKGRYDRLGQEPEMQNYDSPHWAPKHETIVCISRRSLLFLIGLSTAVALSLLSATAVVAYQYGEKSHRRYGQPLSADYLPPGKPILRTFEDTFAFGGRRTPRTDANWDSLIPKGGGFIPVTNPQDFGLPNDNRQTSQSDQVQLWGVSVFHQLHCVSMLRRIYWNNIDGISTDAAFVEHAGHCFDFLRQAISCWSDTTLEMPQLRSNSSDVTRASYQSPRQCRNFEEIKRYTEKAYLSMAS</sequence>
<feature type="transmembrane region" description="Helical" evidence="5">
    <location>
        <begin position="40"/>
        <end position="63"/>
    </location>
</feature>
<keyword evidence="5" id="KW-0472">Membrane</keyword>
<dbReference type="InterPro" id="IPR021765">
    <property type="entry name" value="UstYa-like"/>
</dbReference>
<keyword evidence="7" id="KW-1185">Reference proteome</keyword>
<keyword evidence="5" id="KW-1133">Transmembrane helix</keyword>